<proteinExistence type="predicted"/>
<evidence type="ECO:0000313" key="3">
    <source>
        <dbReference type="Proteomes" id="UP000030854"/>
    </source>
</evidence>
<protein>
    <recommendedName>
        <fullName evidence="1">SET domain-containing protein</fullName>
    </recommendedName>
</protein>
<accession>A0A0B1PBG1</accession>
<dbReference type="STRING" id="52586.A0A0B1PBG1"/>
<dbReference type="Proteomes" id="UP000030854">
    <property type="component" value="Unassembled WGS sequence"/>
</dbReference>
<dbReference type="SUPFAM" id="SSF82199">
    <property type="entry name" value="SET domain"/>
    <property type="match status" value="1"/>
</dbReference>
<comment type="caution">
    <text evidence="2">The sequence shown here is derived from an EMBL/GenBank/DDBJ whole genome shotgun (WGS) entry which is preliminary data.</text>
</comment>
<dbReference type="EMBL" id="JNVN01000164">
    <property type="protein sequence ID" value="KHJ36037.1"/>
    <property type="molecule type" value="Genomic_DNA"/>
</dbReference>
<dbReference type="Gene3D" id="2.170.270.10">
    <property type="entry name" value="SET domain"/>
    <property type="match status" value="1"/>
</dbReference>
<reference evidence="2 3" key="1">
    <citation type="journal article" date="2014" name="BMC Genomics">
        <title>Adaptive genomic structural variation in the grape powdery mildew pathogen, Erysiphe necator.</title>
        <authorList>
            <person name="Jones L."/>
            <person name="Riaz S."/>
            <person name="Morales-Cruz A."/>
            <person name="Amrine K.C."/>
            <person name="McGuire B."/>
            <person name="Gubler W.D."/>
            <person name="Walker M.A."/>
            <person name="Cantu D."/>
        </authorList>
    </citation>
    <scope>NUCLEOTIDE SEQUENCE [LARGE SCALE GENOMIC DNA]</scope>
    <source>
        <strain evidence="3">c</strain>
    </source>
</reference>
<dbReference type="SMART" id="SM00317">
    <property type="entry name" value="SET"/>
    <property type="match status" value="1"/>
</dbReference>
<dbReference type="InterPro" id="IPR053185">
    <property type="entry name" value="SET_domain_protein"/>
</dbReference>
<dbReference type="PANTHER" id="PTHR47332:SF4">
    <property type="entry name" value="SET DOMAIN-CONTAINING PROTEIN 5"/>
    <property type="match status" value="1"/>
</dbReference>
<keyword evidence="3" id="KW-1185">Reference proteome</keyword>
<dbReference type="CDD" id="cd20071">
    <property type="entry name" value="SET_SMYD"/>
    <property type="match status" value="1"/>
</dbReference>
<dbReference type="InterPro" id="IPR001214">
    <property type="entry name" value="SET_dom"/>
</dbReference>
<dbReference type="PANTHER" id="PTHR47332">
    <property type="entry name" value="SET DOMAIN-CONTAINING PROTEIN 5"/>
    <property type="match status" value="1"/>
</dbReference>
<dbReference type="PROSITE" id="PS50280">
    <property type="entry name" value="SET"/>
    <property type="match status" value="1"/>
</dbReference>
<evidence type="ECO:0000313" key="2">
    <source>
        <dbReference type="EMBL" id="KHJ36037.1"/>
    </source>
</evidence>
<sequence length="225" mass="25661">MEPVEAVAIVKSMAIVLKPSYADVVRGTLNRISELHQSPIKAVQSSPGFILFDNDIFEVRKTLHKGFGAFATRDIDEGAIILTEKPLMKAENMTIYYEFEKLSYQQRQEYCNLAFWEKLGPAPIAIFKTNRFEITRAIGGIFPKSSRFNHSCHPYATCTYTYEEVEDTLIVTAIKKIMKGDEITISYTNTPSTLPENYGFECDCPNCATTTTNNYNFRNFEKKDR</sequence>
<dbReference type="InterPro" id="IPR046341">
    <property type="entry name" value="SET_dom_sf"/>
</dbReference>
<gene>
    <name evidence="2" type="ORF">EV44_g3469</name>
</gene>
<dbReference type="OMA" id="WHYNHAD"/>
<name>A0A0B1PBG1_UNCNE</name>
<organism evidence="2 3">
    <name type="scientific">Uncinula necator</name>
    <name type="common">Grape powdery mildew</name>
    <dbReference type="NCBI Taxonomy" id="52586"/>
    <lineage>
        <taxon>Eukaryota</taxon>
        <taxon>Fungi</taxon>
        <taxon>Dikarya</taxon>
        <taxon>Ascomycota</taxon>
        <taxon>Pezizomycotina</taxon>
        <taxon>Leotiomycetes</taxon>
        <taxon>Erysiphales</taxon>
        <taxon>Erysiphaceae</taxon>
        <taxon>Erysiphe</taxon>
    </lineage>
</organism>
<dbReference type="HOGENOM" id="CLU_1230703_0_0_1"/>
<evidence type="ECO:0000259" key="1">
    <source>
        <dbReference type="PROSITE" id="PS50280"/>
    </source>
</evidence>
<dbReference type="AlphaFoldDB" id="A0A0B1PBG1"/>
<feature type="domain" description="SET" evidence="1">
    <location>
        <begin position="55"/>
        <end position="188"/>
    </location>
</feature>
<dbReference type="Pfam" id="PF00856">
    <property type="entry name" value="SET"/>
    <property type="match status" value="1"/>
</dbReference>